<feature type="binding site" evidence="10">
    <location>
        <begin position="162"/>
        <end position="169"/>
    </location>
    <ligand>
        <name>ATP</name>
        <dbReference type="ChEBI" id="CHEBI:30616"/>
    </ligand>
</feature>
<dbReference type="GO" id="GO:0006265">
    <property type="term" value="P:DNA topological change"/>
    <property type="evidence" value="ECO:0007669"/>
    <property type="project" value="InterPro"/>
</dbReference>
<dbReference type="Pfam" id="PF00580">
    <property type="entry name" value="UvrD-helicase"/>
    <property type="match status" value="1"/>
</dbReference>
<keyword evidence="5 10" id="KW-0067">ATP-binding</keyword>
<evidence type="ECO:0000256" key="5">
    <source>
        <dbReference type="ARBA" id="ARBA00022840"/>
    </source>
</evidence>
<feature type="transmembrane region" description="Helical" evidence="11">
    <location>
        <begin position="9"/>
        <end position="29"/>
    </location>
</feature>
<dbReference type="InterPro" id="IPR013986">
    <property type="entry name" value="DExx_box_DNA_helicase_dom_sf"/>
</dbReference>
<dbReference type="GO" id="GO:0005524">
    <property type="term" value="F:ATP binding"/>
    <property type="evidence" value="ECO:0007669"/>
    <property type="project" value="UniProtKB-UniRule"/>
</dbReference>
<dbReference type="GO" id="GO:0005694">
    <property type="term" value="C:chromosome"/>
    <property type="evidence" value="ECO:0007669"/>
    <property type="project" value="InterPro"/>
</dbReference>
<dbReference type="GO" id="GO:0000725">
    <property type="term" value="P:recombinational repair"/>
    <property type="evidence" value="ECO:0007669"/>
    <property type="project" value="TreeGrafter"/>
</dbReference>
<dbReference type="SUPFAM" id="SSF57783">
    <property type="entry name" value="Zinc beta-ribbon"/>
    <property type="match status" value="1"/>
</dbReference>
<feature type="domain" description="UvrD-like helicase ATP-binding" evidence="12">
    <location>
        <begin position="141"/>
        <end position="611"/>
    </location>
</feature>
<dbReference type="RefSeq" id="WP_108779053.1">
    <property type="nucleotide sequence ID" value="NZ_CP029186.1"/>
</dbReference>
<dbReference type="InterPro" id="IPR013498">
    <property type="entry name" value="Topo_IA_Znf"/>
</dbReference>
<evidence type="ECO:0000256" key="4">
    <source>
        <dbReference type="ARBA" id="ARBA00022806"/>
    </source>
</evidence>
<keyword evidence="2 10" id="KW-0547">Nucleotide-binding</keyword>
<gene>
    <name evidence="13" type="ORF">HYN59_14975</name>
</gene>
<evidence type="ECO:0000256" key="10">
    <source>
        <dbReference type="PROSITE-ProRule" id="PRU00560"/>
    </source>
</evidence>
<dbReference type="GO" id="GO:0043138">
    <property type="term" value="F:3'-5' DNA helicase activity"/>
    <property type="evidence" value="ECO:0007669"/>
    <property type="project" value="UniProtKB-EC"/>
</dbReference>
<evidence type="ECO:0000313" key="14">
    <source>
        <dbReference type="Proteomes" id="UP000244929"/>
    </source>
</evidence>
<dbReference type="InterPro" id="IPR027417">
    <property type="entry name" value="P-loop_NTPase"/>
</dbReference>
<dbReference type="PROSITE" id="PS51198">
    <property type="entry name" value="UVRD_HELICASE_ATP_BIND"/>
    <property type="match status" value="1"/>
</dbReference>
<dbReference type="Gene3D" id="3.40.50.300">
    <property type="entry name" value="P-loop containing nucleotide triphosphate hydrolases"/>
    <property type="match status" value="3"/>
</dbReference>
<organism evidence="13 14">
    <name type="scientific">Flavobacterium album</name>
    <dbReference type="NCBI Taxonomy" id="2175091"/>
    <lineage>
        <taxon>Bacteria</taxon>
        <taxon>Pseudomonadati</taxon>
        <taxon>Bacteroidota</taxon>
        <taxon>Flavobacteriia</taxon>
        <taxon>Flavobacteriales</taxon>
        <taxon>Flavobacteriaceae</taxon>
        <taxon>Flavobacterium</taxon>
    </lineage>
</organism>
<dbReference type="InterPro" id="IPR014016">
    <property type="entry name" value="UvrD-like_ATP-bd"/>
</dbReference>
<comment type="catalytic activity">
    <reaction evidence="7">
        <text>Couples ATP hydrolysis with the unwinding of duplex DNA by translocating in the 3'-5' direction.</text>
        <dbReference type="EC" id="5.6.2.4"/>
    </reaction>
</comment>
<evidence type="ECO:0000256" key="6">
    <source>
        <dbReference type="ARBA" id="ARBA00023235"/>
    </source>
</evidence>
<evidence type="ECO:0000256" key="7">
    <source>
        <dbReference type="ARBA" id="ARBA00034617"/>
    </source>
</evidence>
<name>A0A2S1R0X5_9FLAO</name>
<dbReference type="Pfam" id="PF01396">
    <property type="entry name" value="Zn_ribbon_Top1"/>
    <property type="match status" value="1"/>
</dbReference>
<dbReference type="InterPro" id="IPR014017">
    <property type="entry name" value="DNA_helicase_UvrD-like_C"/>
</dbReference>
<dbReference type="Gene3D" id="1.10.10.160">
    <property type="match status" value="1"/>
</dbReference>
<dbReference type="Proteomes" id="UP000244929">
    <property type="component" value="Chromosome"/>
</dbReference>
<dbReference type="EMBL" id="CP029186">
    <property type="protein sequence ID" value="AWH86330.1"/>
    <property type="molecule type" value="Genomic_DNA"/>
</dbReference>
<dbReference type="GO" id="GO:0003916">
    <property type="term" value="F:DNA topoisomerase activity"/>
    <property type="evidence" value="ECO:0007669"/>
    <property type="project" value="InterPro"/>
</dbReference>
<dbReference type="GO" id="GO:0003677">
    <property type="term" value="F:DNA binding"/>
    <property type="evidence" value="ECO:0007669"/>
    <property type="project" value="InterPro"/>
</dbReference>
<dbReference type="PANTHER" id="PTHR11070:SF63">
    <property type="entry name" value="DNA HELICASE IV"/>
    <property type="match status" value="1"/>
</dbReference>
<dbReference type="PANTHER" id="PTHR11070">
    <property type="entry name" value="UVRD / RECB / PCRA DNA HELICASE FAMILY MEMBER"/>
    <property type="match status" value="1"/>
</dbReference>
<dbReference type="InterPro" id="IPR000212">
    <property type="entry name" value="DNA_helicase_UvrD/REP"/>
</dbReference>
<keyword evidence="3 10" id="KW-0378">Hydrolase</keyword>
<dbReference type="Pfam" id="PF13361">
    <property type="entry name" value="UvrD_C"/>
    <property type="match status" value="1"/>
</dbReference>
<evidence type="ECO:0000256" key="11">
    <source>
        <dbReference type="SAM" id="Phobius"/>
    </source>
</evidence>
<keyword evidence="11" id="KW-0812">Transmembrane</keyword>
<comment type="catalytic activity">
    <reaction evidence="9">
        <text>ATP + H2O = ADP + phosphate + H(+)</text>
        <dbReference type="Rhea" id="RHEA:13065"/>
        <dbReference type="ChEBI" id="CHEBI:15377"/>
        <dbReference type="ChEBI" id="CHEBI:15378"/>
        <dbReference type="ChEBI" id="CHEBI:30616"/>
        <dbReference type="ChEBI" id="CHEBI:43474"/>
        <dbReference type="ChEBI" id="CHEBI:456216"/>
        <dbReference type="EC" id="5.6.2.4"/>
    </reaction>
</comment>
<dbReference type="SUPFAM" id="SSF52540">
    <property type="entry name" value="P-loop containing nucleoside triphosphate hydrolases"/>
    <property type="match status" value="1"/>
</dbReference>
<keyword evidence="11" id="KW-1133">Transmembrane helix</keyword>
<comment type="similarity">
    <text evidence="1">Belongs to the helicase family. UvrD subfamily.</text>
</comment>
<keyword evidence="11" id="KW-0472">Membrane</keyword>
<keyword evidence="6" id="KW-0413">Isomerase</keyword>
<evidence type="ECO:0000256" key="3">
    <source>
        <dbReference type="ARBA" id="ARBA00022801"/>
    </source>
</evidence>
<dbReference type="Gene3D" id="3.30.65.10">
    <property type="entry name" value="Bacterial Topoisomerase I, domain 1"/>
    <property type="match status" value="1"/>
</dbReference>
<dbReference type="EC" id="5.6.2.4" evidence="8"/>
<dbReference type="OrthoDB" id="9809039at2"/>
<evidence type="ECO:0000256" key="9">
    <source>
        <dbReference type="ARBA" id="ARBA00048988"/>
    </source>
</evidence>
<dbReference type="GO" id="GO:0016887">
    <property type="term" value="F:ATP hydrolysis activity"/>
    <property type="evidence" value="ECO:0007669"/>
    <property type="project" value="RHEA"/>
</dbReference>
<accession>A0A2S1R0X5</accession>
<evidence type="ECO:0000256" key="8">
    <source>
        <dbReference type="ARBA" id="ARBA00034808"/>
    </source>
</evidence>
<evidence type="ECO:0000259" key="12">
    <source>
        <dbReference type="PROSITE" id="PS51198"/>
    </source>
</evidence>
<keyword evidence="14" id="KW-1185">Reference proteome</keyword>
<evidence type="ECO:0000256" key="1">
    <source>
        <dbReference type="ARBA" id="ARBA00009922"/>
    </source>
</evidence>
<keyword evidence="4 10" id="KW-0347">Helicase</keyword>
<evidence type="ECO:0000313" key="13">
    <source>
        <dbReference type="EMBL" id="AWH86330.1"/>
    </source>
</evidence>
<evidence type="ECO:0000256" key="2">
    <source>
        <dbReference type="ARBA" id="ARBA00022741"/>
    </source>
</evidence>
<proteinExistence type="inferred from homology"/>
<dbReference type="GO" id="GO:0005829">
    <property type="term" value="C:cytosol"/>
    <property type="evidence" value="ECO:0007669"/>
    <property type="project" value="TreeGrafter"/>
</dbReference>
<dbReference type="KEGG" id="falb:HYN59_14975"/>
<dbReference type="AlphaFoldDB" id="A0A2S1R0X5"/>
<sequence length="846" mass="98560">MPRKKTSNFFSIMFAVLLCLSVFGIWYLYRKHVLQKKQKQWLIGARERLEEANFFGERLTNFGQYFAFGQEEQYINGYKDLRKLIVNNYADLGLDLKLENDITEFIGRYDEISTLRKNYNDEFVKRETETYRYLFDSLEEYPLSDDQIEAVIRDEDNNLVIAGAGTGKTTTISAKVAYILEKGLASPEELLIISFTKNAVNEMYERCQKFCKDIEGAEKLEVRTFNSFGFLVKRHCSSEEIHLAFKGDEDAAKAYLQEIFDELFLTDKDFQRKAVNFLAFFNRPERDEFRFETRNDYLKHEQGFKNVTLDGISMGSQEEVQIGNFLCLFGINYEYEKHYPLAPEDRNPDFGSYRPDFYLTDHDIWHEHFGVDREGNVPNWFGTKQPYTTAKDYYNAGISWKRAIHAKSGTKLIETYSFENAEGSLIANLKKKLRAHGVALEPRKPEDILPLVKKSAYYEDFMNLIHTFLGLMKSNARHPEDIQSRGRDRRLAVFLDVFKPLYQRYQEHLHKNSAIDYSDMVNQAAGHIGRGDFTRPYKYILVDEFQDMSLGRYELLKSLKKQYPELKLYAVGDDWQSIFRFTGSDISIITEFEKHFGFTSTTPILRTYRFNDEILQVSSDYIQKNPSQLRKTLFSDRQAQEKSFAFIPMKFAGNREAYQQAKDLAVRSALEQISILKEDARVFLIGRYHHNVPAGFRELKRDYPQLRIDYYTAHRVKGMTCDYAILLDINSGTLGFPSEIADDPLLGYLLHEGDRFENAEERRVFYVAITRARHKNFLLYDALNPSKFLGEIMDEPDEGESSPGKCPECSGQLVERRGPYSEFLGCSNYPNCDYKKIIKSNDIINA</sequence>
<reference evidence="13 14" key="1">
    <citation type="submission" date="2018-04" db="EMBL/GenBank/DDBJ databases">
        <title>Genome sequencing of Flavobacterium sp. HYN0059.</title>
        <authorList>
            <person name="Yi H."/>
            <person name="Baek C."/>
        </authorList>
    </citation>
    <scope>NUCLEOTIDE SEQUENCE [LARGE SCALE GENOMIC DNA]</scope>
    <source>
        <strain evidence="13 14">HYN0059</strain>
    </source>
</reference>
<protein>
    <recommendedName>
        <fullName evidence="8">DNA 3'-5' helicase</fullName>
        <ecNumber evidence="8">5.6.2.4</ecNumber>
    </recommendedName>
</protein>